<reference evidence="1 2" key="1">
    <citation type="journal article" date="2023" name="Proc. Natl. Acad. Sci. U.S.A.">
        <title>A global phylogenomic analysis of the shiitake genus Lentinula.</title>
        <authorList>
            <person name="Sierra-Patev S."/>
            <person name="Min B."/>
            <person name="Naranjo-Ortiz M."/>
            <person name="Looney B."/>
            <person name="Konkel Z."/>
            <person name="Slot J.C."/>
            <person name="Sakamoto Y."/>
            <person name="Steenwyk J.L."/>
            <person name="Rokas A."/>
            <person name="Carro J."/>
            <person name="Camarero S."/>
            <person name="Ferreira P."/>
            <person name="Molpeceres G."/>
            <person name="Ruiz-Duenas F.J."/>
            <person name="Serrano A."/>
            <person name="Henrissat B."/>
            <person name="Drula E."/>
            <person name="Hughes K.W."/>
            <person name="Mata J.L."/>
            <person name="Ishikawa N.K."/>
            <person name="Vargas-Isla R."/>
            <person name="Ushijima S."/>
            <person name="Smith C.A."/>
            <person name="Donoghue J."/>
            <person name="Ahrendt S."/>
            <person name="Andreopoulos W."/>
            <person name="He G."/>
            <person name="LaButti K."/>
            <person name="Lipzen A."/>
            <person name="Ng V."/>
            <person name="Riley R."/>
            <person name="Sandor L."/>
            <person name="Barry K."/>
            <person name="Martinez A.T."/>
            <person name="Xiao Y."/>
            <person name="Gibbons J.G."/>
            <person name="Terashima K."/>
            <person name="Grigoriev I.V."/>
            <person name="Hibbett D."/>
        </authorList>
    </citation>
    <scope>NUCLEOTIDE SEQUENCE [LARGE SCALE GENOMIC DNA]</scope>
    <source>
        <strain evidence="1 2">TFB7810</strain>
    </source>
</reference>
<accession>A0A9W8NU15</accession>
<evidence type="ECO:0000313" key="2">
    <source>
        <dbReference type="Proteomes" id="UP001142393"/>
    </source>
</evidence>
<gene>
    <name evidence="1" type="ORF">DFH05DRAFT_1404766</name>
</gene>
<keyword evidence="2" id="KW-1185">Reference proteome</keyword>
<name>A0A9W8NU15_9AGAR</name>
<organism evidence="1 2">
    <name type="scientific">Lentinula detonsa</name>
    <dbReference type="NCBI Taxonomy" id="2804962"/>
    <lineage>
        <taxon>Eukaryota</taxon>
        <taxon>Fungi</taxon>
        <taxon>Dikarya</taxon>
        <taxon>Basidiomycota</taxon>
        <taxon>Agaricomycotina</taxon>
        <taxon>Agaricomycetes</taxon>
        <taxon>Agaricomycetidae</taxon>
        <taxon>Agaricales</taxon>
        <taxon>Marasmiineae</taxon>
        <taxon>Omphalotaceae</taxon>
        <taxon>Lentinula</taxon>
    </lineage>
</organism>
<dbReference type="Proteomes" id="UP001142393">
    <property type="component" value="Unassembled WGS sequence"/>
</dbReference>
<proteinExistence type="predicted"/>
<comment type="caution">
    <text evidence="1">The sequence shown here is derived from an EMBL/GenBank/DDBJ whole genome shotgun (WGS) entry which is preliminary data.</text>
</comment>
<sequence>MSIDSLLNPLTVSNLLNPAPANCSSDVHPGYSLAPARQLIHRDYKLNSKTTLSVVYLYPPGSVVEYPETGQLDDQSVGHLFHLDPKGWAKPSLDFLYSRGEPRGYSRGNVSTPLLVSSITGQEVPCTSRYSTCQGVKVCPMSMYCMDSVHHFSVSRTTVITRLKEEQQQHQDTLSPASEVFERTTALLAALIRVGCTSRTATELEVNGDEDLGPALEHEADRQEMRRGFPDAANRCTGNIIFGFSSEDTPFIRGHFFDGSIGNGRYHVGYLQAVFEGDTEEIVRLETEAKLNGYGPLAACQTAVNRSSQRITCGALHRDQQTGCLKRMKFAEQSCTCKFHEYEPKPEYRHECPYILVVSKGPHTHLAPIPEKTPTSVKIELESLLQKLEVDLADITPRSFLRHPVVKSYLSSRFPMLQNPMLSNLHISLSNRSHLKVYIQRIKRTCFPWGTGWNGLKHLKMQQDELLAPDDQYIRLIIEIPSTSLGPPEEDDIPEDDGLLKQDEPLRIVICMTSYASNKLVKAQYLQSDIAFKRVVGFYEFEIASVDPYANTSLTFCRVYMTRQTAFAHKEVMKHINAVLEKDTGRGFRWRHIHGSEIDDYNGVILNWVVDQHGGQAKGIGLYLQDLSQALPPKLDFHQPLHLIQDLDAYGHLRRFLTVCTTHFYRNIRKCSVSEDVRNLMRSLSCIRHDDWESTVQAICHLGGTPAKNWIMDKERAKFAFPGLCWEKSYIPLEIWQARRRESNIAEIVHANC</sequence>
<dbReference type="EMBL" id="JANVFU010000013">
    <property type="protein sequence ID" value="KAJ3740786.1"/>
    <property type="molecule type" value="Genomic_DNA"/>
</dbReference>
<dbReference type="AlphaFoldDB" id="A0A9W8NU15"/>
<evidence type="ECO:0000313" key="1">
    <source>
        <dbReference type="EMBL" id="KAJ3740786.1"/>
    </source>
</evidence>
<protein>
    <submittedName>
        <fullName evidence="1">Uncharacterized protein</fullName>
    </submittedName>
</protein>